<dbReference type="InterPro" id="IPR009057">
    <property type="entry name" value="Homeodomain-like_sf"/>
</dbReference>
<dbReference type="SUPFAM" id="SSF46689">
    <property type="entry name" value="Homeodomain-like"/>
    <property type="match status" value="1"/>
</dbReference>
<reference evidence="1 2" key="1">
    <citation type="submission" date="2016-10" db="EMBL/GenBank/DDBJ databases">
        <authorList>
            <person name="de Groot N.N."/>
        </authorList>
    </citation>
    <scope>NUCLEOTIDE SEQUENCE [LARGE SCALE GENOMIC DNA]</scope>
    <source>
        <strain evidence="1 2">CGMCC 4.1859</strain>
    </source>
</reference>
<dbReference type="AlphaFoldDB" id="A0A1G7XDJ8"/>
<evidence type="ECO:0000313" key="2">
    <source>
        <dbReference type="Proteomes" id="UP000198614"/>
    </source>
</evidence>
<dbReference type="Gene3D" id="1.10.10.60">
    <property type="entry name" value="Homeodomain-like"/>
    <property type="match status" value="1"/>
</dbReference>
<dbReference type="EMBL" id="FNAX01000031">
    <property type="protein sequence ID" value="SDG82131.1"/>
    <property type="molecule type" value="Genomic_DNA"/>
</dbReference>
<organism evidence="1 2">
    <name type="scientific">Streptomyces griseoaurantiacus</name>
    <dbReference type="NCBI Taxonomy" id="68213"/>
    <lineage>
        <taxon>Bacteria</taxon>
        <taxon>Bacillati</taxon>
        <taxon>Actinomycetota</taxon>
        <taxon>Actinomycetes</taxon>
        <taxon>Kitasatosporales</taxon>
        <taxon>Streptomycetaceae</taxon>
        <taxon>Streptomyces</taxon>
        <taxon>Streptomyces aurantiacus group</taxon>
    </lineage>
</organism>
<dbReference type="InterPro" id="IPR036271">
    <property type="entry name" value="Tet_transcr_reg_TetR-rel_C_sf"/>
</dbReference>
<sequence>MPNIAKRLGLTANVVYRYVSSREELLVLLAETAWGPARRPWTPARVDGGPRAAWTRAMIGRCEAHPWLPDLPLRGAPATPNLLGWTEVLLGALTGAGLSTAESLGCALLLDGYARRTASARGDVRESSAALTRSATVTRFLQPLPHEHGCPILASMMSRDAYDDEVGEDDVDFGLTGSWTASRSWSPAARTTAERAAATAGASLTALPWTRASPAVRGNARRGR</sequence>
<proteinExistence type="predicted"/>
<dbReference type="Proteomes" id="UP000198614">
    <property type="component" value="Unassembled WGS sequence"/>
</dbReference>
<evidence type="ECO:0008006" key="3">
    <source>
        <dbReference type="Google" id="ProtNLM"/>
    </source>
</evidence>
<gene>
    <name evidence="1" type="ORF">SAMN05216260_1316</name>
</gene>
<accession>A0A1G7XDJ8</accession>
<evidence type="ECO:0000313" key="1">
    <source>
        <dbReference type="EMBL" id="SDG82131.1"/>
    </source>
</evidence>
<protein>
    <recommendedName>
        <fullName evidence="3">Transcriptional regulator, TetR family</fullName>
    </recommendedName>
</protein>
<name>A0A1G7XDJ8_9ACTN</name>
<dbReference type="SUPFAM" id="SSF48498">
    <property type="entry name" value="Tetracyclin repressor-like, C-terminal domain"/>
    <property type="match status" value="1"/>
</dbReference>
<dbReference type="Gene3D" id="1.10.357.10">
    <property type="entry name" value="Tetracycline Repressor, domain 2"/>
    <property type="match status" value="1"/>
</dbReference>